<accession>A0A0C3PIQ3</accession>
<dbReference type="AlphaFoldDB" id="A0A0C3PIQ3"/>
<name>A0A0C3PIQ3_PISTI</name>
<proteinExistence type="predicted"/>
<evidence type="ECO:0000313" key="2">
    <source>
        <dbReference type="Proteomes" id="UP000054217"/>
    </source>
</evidence>
<dbReference type="HOGENOM" id="CLU_2672058_0_0_1"/>
<sequence>MWESPAQLTELYITRASRECVPCKHVRVLRGRSKSSGFLMLRRPLLASEGREQGGRKQDVWLQFSREFERKTGCR</sequence>
<gene>
    <name evidence="1" type="ORF">M404DRAFT_357062</name>
</gene>
<dbReference type="InParanoid" id="A0A0C3PIQ3"/>
<organism evidence="1 2">
    <name type="scientific">Pisolithus tinctorius Marx 270</name>
    <dbReference type="NCBI Taxonomy" id="870435"/>
    <lineage>
        <taxon>Eukaryota</taxon>
        <taxon>Fungi</taxon>
        <taxon>Dikarya</taxon>
        <taxon>Basidiomycota</taxon>
        <taxon>Agaricomycotina</taxon>
        <taxon>Agaricomycetes</taxon>
        <taxon>Agaricomycetidae</taxon>
        <taxon>Boletales</taxon>
        <taxon>Sclerodermatineae</taxon>
        <taxon>Pisolithaceae</taxon>
        <taxon>Pisolithus</taxon>
    </lineage>
</organism>
<keyword evidence="2" id="KW-1185">Reference proteome</keyword>
<dbReference type="EMBL" id="KN831957">
    <property type="protein sequence ID" value="KIO08441.1"/>
    <property type="molecule type" value="Genomic_DNA"/>
</dbReference>
<reference evidence="1 2" key="1">
    <citation type="submission" date="2014-04" db="EMBL/GenBank/DDBJ databases">
        <authorList>
            <consortium name="DOE Joint Genome Institute"/>
            <person name="Kuo A."/>
            <person name="Kohler A."/>
            <person name="Costa M.D."/>
            <person name="Nagy L.G."/>
            <person name="Floudas D."/>
            <person name="Copeland A."/>
            <person name="Barry K.W."/>
            <person name="Cichocki N."/>
            <person name="Veneault-Fourrey C."/>
            <person name="LaButti K."/>
            <person name="Lindquist E.A."/>
            <person name="Lipzen A."/>
            <person name="Lundell T."/>
            <person name="Morin E."/>
            <person name="Murat C."/>
            <person name="Sun H."/>
            <person name="Tunlid A."/>
            <person name="Henrissat B."/>
            <person name="Grigoriev I.V."/>
            <person name="Hibbett D.S."/>
            <person name="Martin F."/>
            <person name="Nordberg H.P."/>
            <person name="Cantor M.N."/>
            <person name="Hua S.X."/>
        </authorList>
    </citation>
    <scope>NUCLEOTIDE SEQUENCE [LARGE SCALE GENOMIC DNA]</scope>
    <source>
        <strain evidence="1 2">Marx 270</strain>
    </source>
</reference>
<reference evidence="2" key="2">
    <citation type="submission" date="2015-01" db="EMBL/GenBank/DDBJ databases">
        <title>Evolutionary Origins and Diversification of the Mycorrhizal Mutualists.</title>
        <authorList>
            <consortium name="DOE Joint Genome Institute"/>
            <consortium name="Mycorrhizal Genomics Consortium"/>
            <person name="Kohler A."/>
            <person name="Kuo A."/>
            <person name="Nagy L.G."/>
            <person name="Floudas D."/>
            <person name="Copeland A."/>
            <person name="Barry K.W."/>
            <person name="Cichocki N."/>
            <person name="Veneault-Fourrey C."/>
            <person name="LaButti K."/>
            <person name="Lindquist E.A."/>
            <person name="Lipzen A."/>
            <person name="Lundell T."/>
            <person name="Morin E."/>
            <person name="Murat C."/>
            <person name="Riley R."/>
            <person name="Ohm R."/>
            <person name="Sun H."/>
            <person name="Tunlid A."/>
            <person name="Henrissat B."/>
            <person name="Grigoriev I.V."/>
            <person name="Hibbett D.S."/>
            <person name="Martin F."/>
        </authorList>
    </citation>
    <scope>NUCLEOTIDE SEQUENCE [LARGE SCALE GENOMIC DNA]</scope>
    <source>
        <strain evidence="2">Marx 270</strain>
    </source>
</reference>
<protein>
    <submittedName>
        <fullName evidence="1">Uncharacterized protein</fullName>
    </submittedName>
</protein>
<dbReference type="Proteomes" id="UP000054217">
    <property type="component" value="Unassembled WGS sequence"/>
</dbReference>
<evidence type="ECO:0000313" key="1">
    <source>
        <dbReference type="EMBL" id="KIO08441.1"/>
    </source>
</evidence>